<reference evidence="2" key="1">
    <citation type="submission" date="2021-02" db="EMBL/GenBank/DDBJ databases">
        <authorList>
            <person name="Nowell W R."/>
        </authorList>
    </citation>
    <scope>NUCLEOTIDE SEQUENCE</scope>
    <source>
        <strain evidence="2">Ploen Becks lab</strain>
    </source>
</reference>
<accession>A0A814IIU8</accession>
<organism evidence="2 3">
    <name type="scientific">Brachionus calyciflorus</name>
    <dbReference type="NCBI Taxonomy" id="104777"/>
    <lineage>
        <taxon>Eukaryota</taxon>
        <taxon>Metazoa</taxon>
        <taxon>Spiralia</taxon>
        <taxon>Gnathifera</taxon>
        <taxon>Rotifera</taxon>
        <taxon>Eurotatoria</taxon>
        <taxon>Monogononta</taxon>
        <taxon>Pseudotrocha</taxon>
        <taxon>Ploima</taxon>
        <taxon>Brachionidae</taxon>
        <taxon>Brachionus</taxon>
    </lineage>
</organism>
<gene>
    <name evidence="2" type="ORF">OXX778_LOCUS17559</name>
</gene>
<feature type="non-terminal residue" evidence="2">
    <location>
        <position position="55"/>
    </location>
</feature>
<sequence length="55" mass="6489">MFNNLVQKNLKKNIPAQPMSENTPGNIERDYDQNSVDEEIKSVKNEYDEFQDQNK</sequence>
<proteinExistence type="predicted"/>
<evidence type="ECO:0000313" key="2">
    <source>
        <dbReference type="EMBL" id="CAF1024716.1"/>
    </source>
</evidence>
<dbReference type="Proteomes" id="UP000663879">
    <property type="component" value="Unassembled WGS sequence"/>
</dbReference>
<evidence type="ECO:0000256" key="1">
    <source>
        <dbReference type="SAM" id="MobiDB-lite"/>
    </source>
</evidence>
<comment type="caution">
    <text evidence="2">The sequence shown here is derived from an EMBL/GenBank/DDBJ whole genome shotgun (WGS) entry which is preliminary data.</text>
</comment>
<evidence type="ECO:0000313" key="3">
    <source>
        <dbReference type="Proteomes" id="UP000663879"/>
    </source>
</evidence>
<keyword evidence="3" id="KW-1185">Reference proteome</keyword>
<name>A0A814IIU8_9BILA</name>
<feature type="region of interest" description="Disordered" evidence="1">
    <location>
        <begin position="1"/>
        <end position="35"/>
    </location>
</feature>
<protein>
    <submittedName>
        <fullName evidence="2">Uncharacterized protein</fullName>
    </submittedName>
</protein>
<dbReference type="AlphaFoldDB" id="A0A814IIU8"/>
<dbReference type="EMBL" id="CAJNOC010004526">
    <property type="protein sequence ID" value="CAF1024716.1"/>
    <property type="molecule type" value="Genomic_DNA"/>
</dbReference>